<keyword evidence="2" id="KW-1185">Reference proteome</keyword>
<protein>
    <submittedName>
        <fullName evidence="1">Uncharacterized protein</fullName>
    </submittedName>
</protein>
<evidence type="ECO:0000313" key="2">
    <source>
        <dbReference type="Proteomes" id="UP001234297"/>
    </source>
</evidence>
<reference evidence="1 2" key="1">
    <citation type="journal article" date="2022" name="Hortic Res">
        <title>A haplotype resolved chromosomal level avocado genome allows analysis of novel avocado genes.</title>
        <authorList>
            <person name="Nath O."/>
            <person name="Fletcher S.J."/>
            <person name="Hayward A."/>
            <person name="Shaw L.M."/>
            <person name="Masouleh A.K."/>
            <person name="Furtado A."/>
            <person name="Henry R.J."/>
            <person name="Mitter N."/>
        </authorList>
    </citation>
    <scope>NUCLEOTIDE SEQUENCE [LARGE SCALE GENOMIC DNA]</scope>
    <source>
        <strain evidence="2">cv. Hass</strain>
    </source>
</reference>
<accession>A0ACC2LGJ5</accession>
<dbReference type="Proteomes" id="UP001234297">
    <property type="component" value="Chromosome 8"/>
</dbReference>
<organism evidence="1 2">
    <name type="scientific">Persea americana</name>
    <name type="common">Avocado</name>
    <dbReference type="NCBI Taxonomy" id="3435"/>
    <lineage>
        <taxon>Eukaryota</taxon>
        <taxon>Viridiplantae</taxon>
        <taxon>Streptophyta</taxon>
        <taxon>Embryophyta</taxon>
        <taxon>Tracheophyta</taxon>
        <taxon>Spermatophyta</taxon>
        <taxon>Magnoliopsida</taxon>
        <taxon>Magnoliidae</taxon>
        <taxon>Laurales</taxon>
        <taxon>Lauraceae</taxon>
        <taxon>Persea</taxon>
    </lineage>
</organism>
<gene>
    <name evidence="1" type="ORF">MRB53_025958</name>
</gene>
<name>A0ACC2LGJ5_PERAE</name>
<sequence>MDTKLETFPYFHQHSSCLAEGFLSFSSIGILLKTARRKHVFKLHEVPFSWKLECCRVALSEFSRVLGFYTRREWNMD</sequence>
<evidence type="ECO:0000313" key="1">
    <source>
        <dbReference type="EMBL" id="KAJ8632622.1"/>
    </source>
</evidence>
<dbReference type="EMBL" id="CM056816">
    <property type="protein sequence ID" value="KAJ8632622.1"/>
    <property type="molecule type" value="Genomic_DNA"/>
</dbReference>
<comment type="caution">
    <text evidence="1">The sequence shown here is derived from an EMBL/GenBank/DDBJ whole genome shotgun (WGS) entry which is preliminary data.</text>
</comment>
<proteinExistence type="predicted"/>